<feature type="chain" id="PRO_5002974012" description="Nickel transport complex, NikM subunit, transmembrane" evidence="1">
    <location>
        <begin position="23"/>
        <end position="267"/>
    </location>
</feature>
<organism evidence="2 3">
    <name type="scientific">Hirschia baltica (strain ATCC 49814 / DSM 5838 / IFAM 1418)</name>
    <dbReference type="NCBI Taxonomy" id="582402"/>
    <lineage>
        <taxon>Bacteria</taxon>
        <taxon>Pseudomonadati</taxon>
        <taxon>Pseudomonadota</taxon>
        <taxon>Alphaproteobacteria</taxon>
        <taxon>Hyphomonadales</taxon>
        <taxon>Hyphomonadaceae</taxon>
        <taxon>Hirschia</taxon>
    </lineage>
</organism>
<evidence type="ECO:0000313" key="2">
    <source>
        <dbReference type="EMBL" id="ACT59163.1"/>
    </source>
</evidence>
<dbReference type="STRING" id="582402.Hbal_1474"/>
<dbReference type="KEGG" id="hba:Hbal_1474"/>
<gene>
    <name evidence="2" type="ordered locus">Hbal_1474</name>
</gene>
<dbReference type="Pfam" id="PF10670">
    <property type="entry name" value="DUF4198"/>
    <property type="match status" value="1"/>
</dbReference>
<dbReference type="HOGENOM" id="CLU_945356_0_0_5"/>
<dbReference type="InterPro" id="IPR019613">
    <property type="entry name" value="DUF4198"/>
</dbReference>
<dbReference type="EMBL" id="CP001678">
    <property type="protein sequence ID" value="ACT59163.1"/>
    <property type="molecule type" value="Genomic_DNA"/>
</dbReference>
<name>C6XJ68_HIRBI</name>
<evidence type="ECO:0000256" key="1">
    <source>
        <dbReference type="SAM" id="SignalP"/>
    </source>
</evidence>
<protein>
    <recommendedName>
        <fullName evidence="4">Nickel transport complex, NikM subunit, transmembrane</fullName>
    </recommendedName>
</protein>
<evidence type="ECO:0008006" key="4">
    <source>
        <dbReference type="Google" id="ProtNLM"/>
    </source>
</evidence>
<dbReference type="Proteomes" id="UP000002745">
    <property type="component" value="Chromosome"/>
</dbReference>
<accession>C6XJ68</accession>
<reference evidence="3" key="1">
    <citation type="journal article" date="2011" name="J. Bacteriol.">
        <title>Genome sequences of eight morphologically diverse alphaproteobacteria.</title>
        <authorList>
            <consortium name="US DOE Joint Genome Institute"/>
            <person name="Brown P.J."/>
            <person name="Kysela D.T."/>
            <person name="Buechlein A."/>
            <person name="Hemmerich C."/>
            <person name="Brun Y.V."/>
        </authorList>
    </citation>
    <scope>NUCLEOTIDE SEQUENCE [LARGE SCALE GENOMIC DNA]</scope>
    <source>
        <strain evidence="3">ATCC 49814 / DSM 5838 / IFAM 1418</strain>
    </source>
</reference>
<dbReference type="eggNOG" id="COG5266">
    <property type="taxonomic scope" value="Bacteria"/>
</dbReference>
<sequence>MFKKMALISVGIWCLGSTSAYAHTSFMRPNAFDFTQGKNITIESSFTEDFSNPEVGVKSGDWHYIAPNGVRYSYDNVVELKQTTILENTISQSGTYKFSTGERLGRKGKMIQTATGELKAARGENGAEVELAEGETFVTSQTATVANVYVSKGAPTDSAVNETIGRLVFHPLSHPNELYVGESFQLKVTFDGQPMADQDMELLREGGHYSDDKGKKQVTTNSDGILDLSLEQPGVYLLYTRHRAEAPAGSETDIRSYSTSLTFEVTR</sequence>
<evidence type="ECO:0000313" key="3">
    <source>
        <dbReference type="Proteomes" id="UP000002745"/>
    </source>
</evidence>
<keyword evidence="3" id="KW-1185">Reference proteome</keyword>
<feature type="signal peptide" evidence="1">
    <location>
        <begin position="1"/>
        <end position="22"/>
    </location>
</feature>
<dbReference type="AlphaFoldDB" id="C6XJ68"/>
<dbReference type="OrthoDB" id="5943at2"/>
<proteinExistence type="predicted"/>
<dbReference type="RefSeq" id="WP_015827313.1">
    <property type="nucleotide sequence ID" value="NC_012982.1"/>
</dbReference>
<keyword evidence="1" id="KW-0732">Signal</keyword>